<dbReference type="Proteomes" id="UP000828390">
    <property type="component" value="Unassembled WGS sequence"/>
</dbReference>
<evidence type="ECO:0000313" key="1">
    <source>
        <dbReference type="EMBL" id="KAH3803944.1"/>
    </source>
</evidence>
<evidence type="ECO:0000313" key="2">
    <source>
        <dbReference type="Proteomes" id="UP000828390"/>
    </source>
</evidence>
<reference evidence="1" key="1">
    <citation type="journal article" date="2019" name="bioRxiv">
        <title>The Genome of the Zebra Mussel, Dreissena polymorpha: A Resource for Invasive Species Research.</title>
        <authorList>
            <person name="McCartney M.A."/>
            <person name="Auch B."/>
            <person name="Kono T."/>
            <person name="Mallez S."/>
            <person name="Zhang Y."/>
            <person name="Obille A."/>
            <person name="Becker A."/>
            <person name="Abrahante J.E."/>
            <person name="Garbe J."/>
            <person name="Badalamenti J.P."/>
            <person name="Herman A."/>
            <person name="Mangelson H."/>
            <person name="Liachko I."/>
            <person name="Sullivan S."/>
            <person name="Sone E.D."/>
            <person name="Koren S."/>
            <person name="Silverstein K.A.T."/>
            <person name="Beckman K.B."/>
            <person name="Gohl D.M."/>
        </authorList>
    </citation>
    <scope>NUCLEOTIDE SEQUENCE</scope>
    <source>
        <strain evidence="1">Duluth1</strain>
        <tissue evidence="1">Whole animal</tissue>
    </source>
</reference>
<keyword evidence="2" id="KW-1185">Reference proteome</keyword>
<name>A0A9D4JBV7_DREPO</name>
<proteinExistence type="predicted"/>
<sequence>MWARLFPDHHENLSECLSHEMFRGQSTFDTLMIMSSRRATSTSSSMPYSSWSWMASSGARNTMTSIPYDPVQRGASCHQCRAVWGFYLYHHSTCASSSPHKICLTLAGHEAQARDEGTTCALDLPNPTVQTPQDT</sequence>
<organism evidence="1 2">
    <name type="scientific">Dreissena polymorpha</name>
    <name type="common">Zebra mussel</name>
    <name type="synonym">Mytilus polymorpha</name>
    <dbReference type="NCBI Taxonomy" id="45954"/>
    <lineage>
        <taxon>Eukaryota</taxon>
        <taxon>Metazoa</taxon>
        <taxon>Spiralia</taxon>
        <taxon>Lophotrochozoa</taxon>
        <taxon>Mollusca</taxon>
        <taxon>Bivalvia</taxon>
        <taxon>Autobranchia</taxon>
        <taxon>Heteroconchia</taxon>
        <taxon>Euheterodonta</taxon>
        <taxon>Imparidentia</taxon>
        <taxon>Neoheterodontei</taxon>
        <taxon>Myida</taxon>
        <taxon>Dreissenoidea</taxon>
        <taxon>Dreissenidae</taxon>
        <taxon>Dreissena</taxon>
    </lineage>
</organism>
<comment type="caution">
    <text evidence="1">The sequence shown here is derived from an EMBL/GenBank/DDBJ whole genome shotgun (WGS) entry which is preliminary data.</text>
</comment>
<gene>
    <name evidence="1" type="ORF">DPMN_132216</name>
</gene>
<accession>A0A9D4JBV7</accession>
<protein>
    <submittedName>
        <fullName evidence="1">Uncharacterized protein</fullName>
    </submittedName>
</protein>
<dbReference type="AlphaFoldDB" id="A0A9D4JBV7"/>
<dbReference type="EMBL" id="JAIWYP010000006">
    <property type="protein sequence ID" value="KAH3803944.1"/>
    <property type="molecule type" value="Genomic_DNA"/>
</dbReference>
<reference evidence="1" key="2">
    <citation type="submission" date="2020-11" db="EMBL/GenBank/DDBJ databases">
        <authorList>
            <person name="McCartney M.A."/>
            <person name="Auch B."/>
            <person name="Kono T."/>
            <person name="Mallez S."/>
            <person name="Becker A."/>
            <person name="Gohl D.M."/>
            <person name="Silverstein K.A.T."/>
            <person name="Koren S."/>
            <person name="Bechman K.B."/>
            <person name="Herman A."/>
            <person name="Abrahante J.E."/>
            <person name="Garbe J."/>
        </authorList>
    </citation>
    <scope>NUCLEOTIDE SEQUENCE</scope>
    <source>
        <strain evidence="1">Duluth1</strain>
        <tissue evidence="1">Whole animal</tissue>
    </source>
</reference>